<dbReference type="GO" id="GO:0016020">
    <property type="term" value="C:membrane"/>
    <property type="evidence" value="ECO:0007669"/>
    <property type="project" value="UniProtKB-SubCell"/>
</dbReference>
<feature type="transmembrane region" description="Helical" evidence="6">
    <location>
        <begin position="207"/>
        <end position="227"/>
    </location>
</feature>
<feature type="transmembrane region" description="Helical" evidence="6">
    <location>
        <begin position="120"/>
        <end position="137"/>
    </location>
</feature>
<organism evidence="7 8">
    <name type="scientific">Gracilariopsis chorda</name>
    <dbReference type="NCBI Taxonomy" id="448386"/>
    <lineage>
        <taxon>Eukaryota</taxon>
        <taxon>Rhodophyta</taxon>
        <taxon>Florideophyceae</taxon>
        <taxon>Rhodymeniophycidae</taxon>
        <taxon>Gracilariales</taxon>
        <taxon>Gracilariaceae</taxon>
        <taxon>Gracilariopsis</taxon>
    </lineage>
</organism>
<dbReference type="Pfam" id="PF01169">
    <property type="entry name" value="GDT1"/>
    <property type="match status" value="2"/>
</dbReference>
<dbReference type="InterPro" id="IPR001727">
    <property type="entry name" value="GDT1-like"/>
</dbReference>
<dbReference type="PANTHER" id="PTHR12608:SF1">
    <property type="entry name" value="TRANSMEMBRANE PROTEIN 165"/>
    <property type="match status" value="1"/>
</dbReference>
<dbReference type="GO" id="GO:0015085">
    <property type="term" value="F:calcium ion transmembrane transporter activity"/>
    <property type="evidence" value="ECO:0007669"/>
    <property type="project" value="TreeGrafter"/>
</dbReference>
<feature type="transmembrane region" description="Helical" evidence="6">
    <location>
        <begin position="357"/>
        <end position="375"/>
    </location>
</feature>
<evidence type="ECO:0000256" key="2">
    <source>
        <dbReference type="ARBA" id="ARBA00009190"/>
    </source>
</evidence>
<name>A0A2V3J2L5_9FLOR</name>
<dbReference type="GO" id="GO:0005794">
    <property type="term" value="C:Golgi apparatus"/>
    <property type="evidence" value="ECO:0007669"/>
    <property type="project" value="TreeGrafter"/>
</dbReference>
<dbReference type="Proteomes" id="UP000247409">
    <property type="component" value="Unassembled WGS sequence"/>
</dbReference>
<evidence type="ECO:0000256" key="1">
    <source>
        <dbReference type="ARBA" id="ARBA00004141"/>
    </source>
</evidence>
<keyword evidence="4 6" id="KW-1133">Transmembrane helix</keyword>
<evidence type="ECO:0000313" key="8">
    <source>
        <dbReference type="Proteomes" id="UP000247409"/>
    </source>
</evidence>
<evidence type="ECO:0000256" key="5">
    <source>
        <dbReference type="ARBA" id="ARBA00023136"/>
    </source>
</evidence>
<keyword evidence="8" id="KW-1185">Reference proteome</keyword>
<evidence type="ECO:0000256" key="3">
    <source>
        <dbReference type="ARBA" id="ARBA00022692"/>
    </source>
</evidence>
<dbReference type="OrthoDB" id="442680at2759"/>
<comment type="caution">
    <text evidence="7">The sequence shown here is derived from an EMBL/GenBank/DDBJ whole genome shotgun (WGS) entry which is preliminary data.</text>
</comment>
<comment type="subcellular location">
    <subcellularLocation>
        <location evidence="1 6">Membrane</location>
        <topology evidence="1 6">Multi-pass membrane protein</topology>
    </subcellularLocation>
</comment>
<feature type="transmembrane region" description="Helical" evidence="6">
    <location>
        <begin position="239"/>
        <end position="257"/>
    </location>
</feature>
<proteinExistence type="inferred from homology"/>
<sequence length="380" mass="40613">MHFSSQSTAFVRAGVAPLTARSAWTGRSLTQRPPSVTLVVHPVSIRAQTGFGSSSFRRRLLQQRQAESQPISVHVTQPSFTRPALPSCVLTPARRTLAFAARAARTIARLRRRHAFTLKLARMGGILAVALVSYVVTRGAMTPPSATIATVSAPALPIPPFPFKARLPERISSFVKPFTESFGMVFLSEFGDKSMFATALMAMKHNAFLVCVGAFAALTVMTFVACFLGQLMQYLPATVTHYSSIALFVFFGLQMIMQSRNLPNTPGGVGGERADAEEMVAQATVAKIQNPLAVLTKVSSLIFVAEWCDRSMVATMALAASNNVVAVIGGATLANVVCTGMAVGAATLVASRISERMVALVAGILFEFFAVFTYLEGPEG</sequence>
<dbReference type="EMBL" id="NBIV01000012">
    <property type="protein sequence ID" value="PXF48619.1"/>
    <property type="molecule type" value="Genomic_DNA"/>
</dbReference>
<protein>
    <recommendedName>
        <fullName evidence="6">GDT1 family protein</fullName>
    </recommendedName>
</protein>
<dbReference type="GO" id="GO:0032472">
    <property type="term" value="P:Golgi calcium ion transport"/>
    <property type="evidence" value="ECO:0007669"/>
    <property type="project" value="TreeGrafter"/>
</dbReference>
<keyword evidence="5 6" id="KW-0472">Membrane</keyword>
<feature type="transmembrane region" description="Helical" evidence="6">
    <location>
        <begin position="324"/>
        <end position="350"/>
    </location>
</feature>
<evidence type="ECO:0000256" key="4">
    <source>
        <dbReference type="ARBA" id="ARBA00022989"/>
    </source>
</evidence>
<accession>A0A2V3J2L5</accession>
<dbReference type="GO" id="GO:0032468">
    <property type="term" value="P:Golgi calcium ion homeostasis"/>
    <property type="evidence" value="ECO:0007669"/>
    <property type="project" value="TreeGrafter"/>
</dbReference>
<dbReference type="PANTHER" id="PTHR12608">
    <property type="entry name" value="TRANSMEMBRANE PROTEIN HTP-1 RELATED"/>
    <property type="match status" value="1"/>
</dbReference>
<reference evidence="7 8" key="1">
    <citation type="journal article" date="2018" name="Mol. Biol. Evol.">
        <title>Analysis of the draft genome of the red seaweed Gracilariopsis chorda provides insights into genome size evolution in Rhodophyta.</title>
        <authorList>
            <person name="Lee J."/>
            <person name="Yang E.C."/>
            <person name="Graf L."/>
            <person name="Yang J.H."/>
            <person name="Qiu H."/>
            <person name="Zel Zion U."/>
            <person name="Chan C.X."/>
            <person name="Stephens T.G."/>
            <person name="Weber A.P.M."/>
            <person name="Boo G.H."/>
            <person name="Boo S.M."/>
            <person name="Kim K.M."/>
            <person name="Shin Y."/>
            <person name="Jung M."/>
            <person name="Lee S.J."/>
            <person name="Yim H.S."/>
            <person name="Lee J.H."/>
            <person name="Bhattacharya D."/>
            <person name="Yoon H.S."/>
        </authorList>
    </citation>
    <scope>NUCLEOTIDE SEQUENCE [LARGE SCALE GENOMIC DNA]</scope>
    <source>
        <strain evidence="7 8">SKKU-2015</strain>
        <tissue evidence="7">Whole body</tissue>
    </source>
</reference>
<gene>
    <name evidence="7" type="ORF">BWQ96_01471</name>
</gene>
<evidence type="ECO:0000256" key="6">
    <source>
        <dbReference type="RuleBase" id="RU365102"/>
    </source>
</evidence>
<comment type="similarity">
    <text evidence="2 6">Belongs to the GDT1 family.</text>
</comment>
<dbReference type="AlphaFoldDB" id="A0A2V3J2L5"/>
<keyword evidence="3 6" id="KW-0812">Transmembrane</keyword>
<dbReference type="GO" id="GO:0005384">
    <property type="term" value="F:manganese ion transmembrane transporter activity"/>
    <property type="evidence" value="ECO:0007669"/>
    <property type="project" value="TreeGrafter"/>
</dbReference>
<evidence type="ECO:0000313" key="7">
    <source>
        <dbReference type="EMBL" id="PXF48619.1"/>
    </source>
</evidence>